<dbReference type="Pfam" id="PF23240">
    <property type="entry name" value="HAT_PRP39_N"/>
    <property type="match status" value="1"/>
</dbReference>
<comment type="similarity">
    <text evidence="8">Belongs to the peptidase T1A family.</text>
</comment>
<dbReference type="SMART" id="SM00386">
    <property type="entry name" value="HAT"/>
    <property type="match status" value="6"/>
</dbReference>
<dbReference type="Pfam" id="PF00227">
    <property type="entry name" value="Proteasome"/>
    <property type="match status" value="2"/>
</dbReference>
<dbReference type="SMART" id="SM00948">
    <property type="entry name" value="Proteasome_A_N"/>
    <property type="match status" value="1"/>
</dbReference>
<evidence type="ECO:0000256" key="8">
    <source>
        <dbReference type="PROSITE-ProRule" id="PRU00808"/>
    </source>
</evidence>
<dbReference type="CDD" id="cd03751">
    <property type="entry name" value="proteasome_alpha_type_3"/>
    <property type="match status" value="1"/>
</dbReference>
<dbReference type="GO" id="GO:0071004">
    <property type="term" value="C:U2-type prespliceosome"/>
    <property type="evidence" value="ECO:0007669"/>
    <property type="project" value="TreeGrafter"/>
</dbReference>
<dbReference type="InterPro" id="IPR029055">
    <property type="entry name" value="Ntn_hydrolases_N"/>
</dbReference>
<keyword evidence="2" id="KW-0507">mRNA processing</keyword>
<evidence type="ECO:0000256" key="2">
    <source>
        <dbReference type="ARBA" id="ARBA00022664"/>
    </source>
</evidence>
<dbReference type="FunFam" id="3.60.20.10:FF:000044">
    <property type="entry name" value="Probable proteasome subunit alpha type-7"/>
    <property type="match status" value="1"/>
</dbReference>
<keyword evidence="12" id="KW-1185">Reference proteome</keyword>
<dbReference type="Pfam" id="PF23241">
    <property type="entry name" value="HAT_PRP39_C"/>
    <property type="match status" value="1"/>
</dbReference>
<dbReference type="PROSITE" id="PS51475">
    <property type="entry name" value="PROTEASOME_ALPHA_2"/>
    <property type="match status" value="1"/>
</dbReference>
<evidence type="ECO:0000313" key="12">
    <source>
        <dbReference type="Proteomes" id="UP000192596"/>
    </source>
</evidence>
<dbReference type="PANTHER" id="PTHR17204:SF5">
    <property type="entry name" value="PRE-MRNA-PROCESSING FACTOR 39"/>
    <property type="match status" value="1"/>
</dbReference>
<evidence type="ECO:0000256" key="9">
    <source>
        <dbReference type="SAM" id="MobiDB-lite"/>
    </source>
</evidence>
<dbReference type="GO" id="GO:0019773">
    <property type="term" value="C:proteasome core complex, alpha-subunit complex"/>
    <property type="evidence" value="ECO:0007669"/>
    <property type="project" value="UniProtKB-UniRule"/>
</dbReference>
<dbReference type="GO" id="GO:0030627">
    <property type="term" value="F:pre-mRNA 5'-splice site binding"/>
    <property type="evidence" value="ECO:0007669"/>
    <property type="project" value="TreeGrafter"/>
</dbReference>
<feature type="domain" description="Proteasome alpha-type subunits" evidence="10">
    <location>
        <begin position="545"/>
        <end position="567"/>
    </location>
</feature>
<dbReference type="STRING" id="1507870.A0A1V8T7H3"/>
<dbReference type="AlphaFoldDB" id="A0A1V8T7H3"/>
<dbReference type="PANTHER" id="PTHR17204">
    <property type="entry name" value="PRE-MRNA PROCESSING PROTEIN PRP39-RELATED"/>
    <property type="match status" value="1"/>
</dbReference>
<evidence type="ECO:0000313" key="11">
    <source>
        <dbReference type="EMBL" id="OQO07310.1"/>
    </source>
</evidence>
<dbReference type="InterPro" id="IPR023332">
    <property type="entry name" value="Proteasome_alpha-type"/>
</dbReference>
<keyword evidence="3" id="KW-0677">Repeat</keyword>
<dbReference type="GO" id="GO:0000395">
    <property type="term" value="P:mRNA 5'-splice site recognition"/>
    <property type="evidence" value="ECO:0007669"/>
    <property type="project" value="TreeGrafter"/>
</dbReference>
<sequence length="828" mass="93519">MPDFSFTDDAELHKLSAQVIAEPEDFEHWEKLVRAAEAQEGGLNRNSSPQAIAATRDTYDQFLAKWPLFYGFWKRYADLEFSIAGSEAAEMVYERGVASIGISVDLWTNYCAFKVETNHDVDVIRELFERGAESCGQDFLAHPFWDKFIEFEERLEDQDRIFVVLGRIIHLPLHQYSRYFERYNSMSKQQPLDRLASANIIAQYMSEVEQTANQPGDVDRDMRTRLDAYHWEIFSKTQAEVSARWTYEQGIKRPYYHVTELDDEQLTNWGKYLDYEEAEGDYARTKFLYERCLVTAANYDEFWFRYARWLASQKDKQEEVRNVYQRASTIYVPIAQPAIRLHYAHFEESQGRVDVAEAVHEAVLMLMPSHFETIKSLVNLHRRQYGVDAGIELLRRYSESADCNSQTRGALVAEWARVLYQCKSDSDGARKLYQSTQSQFFGVQAFWSTWLEFELAQPTSDESVRQSRIKTVHDAVKGWKQALDQGFVRDVSTKYLQYLLDRGGKSAVKEYLKLDAEVNGPASVRVVGEAKNGFLGKMTSIGTGYDLSNSVYSPDGRNFQVEYAVKAVENGGTAIGIRCKDGVVLALEKLVTSKLQKKDANRRIATVDRNVGIVSAGLLPDGRHLVSRARDEASSWRSTYKAPIPVTSLADRIGAYVQMYTTSSGVRPFGVTAILGGWDAETEVDVDGVVGKGPSTGPGGKTKGAKEGGAYLYMIEPSGAYWGYYGAATGKGRQAAKAELEKLDLDPKKGATISLEEGVKEAARIIYVAHEESKDKEFELEMTWVSAVSGPTKGRHEEVPKALREEAERLAKKSLEGEDDDDEGKMEE</sequence>
<dbReference type="InParanoid" id="A0A1V8T7H3"/>
<evidence type="ECO:0000259" key="10">
    <source>
        <dbReference type="PROSITE" id="PS00388"/>
    </source>
</evidence>
<dbReference type="GO" id="GO:0006511">
    <property type="term" value="P:ubiquitin-dependent protein catabolic process"/>
    <property type="evidence" value="ECO:0007669"/>
    <property type="project" value="InterPro"/>
</dbReference>
<evidence type="ECO:0000256" key="5">
    <source>
        <dbReference type="ARBA" id="ARBA00023187"/>
    </source>
</evidence>
<dbReference type="SUPFAM" id="SSF56235">
    <property type="entry name" value="N-terminal nucleophile aminohydrolases (Ntn hydrolases)"/>
    <property type="match status" value="1"/>
</dbReference>
<dbReference type="InterPro" id="IPR011990">
    <property type="entry name" value="TPR-like_helical_dom_sf"/>
</dbReference>
<evidence type="ECO:0000256" key="3">
    <source>
        <dbReference type="ARBA" id="ARBA00022737"/>
    </source>
</evidence>
<dbReference type="EMBL" id="NAJO01000014">
    <property type="protein sequence ID" value="OQO07310.1"/>
    <property type="molecule type" value="Genomic_DNA"/>
</dbReference>
<dbReference type="Pfam" id="PF10584">
    <property type="entry name" value="Proteasome_A_N"/>
    <property type="match status" value="1"/>
</dbReference>
<dbReference type="Proteomes" id="UP000192596">
    <property type="component" value="Unassembled WGS sequence"/>
</dbReference>
<keyword evidence="5" id="KW-0508">mRNA splicing</keyword>
<proteinExistence type="inferred from homology"/>
<dbReference type="GO" id="GO:0000243">
    <property type="term" value="C:commitment complex"/>
    <property type="evidence" value="ECO:0007669"/>
    <property type="project" value="TreeGrafter"/>
</dbReference>
<feature type="region of interest" description="Disordered" evidence="9">
    <location>
        <begin position="790"/>
        <end position="828"/>
    </location>
</feature>
<feature type="compositionally biased region" description="Acidic residues" evidence="9">
    <location>
        <begin position="817"/>
        <end position="828"/>
    </location>
</feature>
<dbReference type="FunFam" id="1.25.40.10:FF:000064">
    <property type="entry name" value="Putative pre-mrna-processing factor 39"/>
    <property type="match status" value="1"/>
</dbReference>
<keyword evidence="6" id="KW-0539">Nucleus</keyword>
<dbReference type="FunFam" id="1.25.40.10:FF:000451">
    <property type="entry name" value="mRNA splicing protein (Prp39), putative"/>
    <property type="match status" value="1"/>
</dbReference>
<dbReference type="InterPro" id="IPR059164">
    <property type="entry name" value="HAT_PRP39_C"/>
</dbReference>
<dbReference type="InterPro" id="IPR003107">
    <property type="entry name" value="HAT"/>
</dbReference>
<evidence type="ECO:0000256" key="6">
    <source>
        <dbReference type="ARBA" id="ARBA00023242"/>
    </source>
</evidence>
<evidence type="ECO:0000256" key="4">
    <source>
        <dbReference type="ARBA" id="ARBA00022942"/>
    </source>
</evidence>
<keyword evidence="4 8" id="KW-0647">Proteasome</keyword>
<comment type="similarity">
    <text evidence="7">Belongs to the PRP39 family.</text>
</comment>
<feature type="compositionally biased region" description="Basic and acidic residues" evidence="9">
    <location>
        <begin position="794"/>
        <end position="816"/>
    </location>
</feature>
<dbReference type="SUPFAM" id="SSF48452">
    <property type="entry name" value="TPR-like"/>
    <property type="match status" value="1"/>
</dbReference>
<dbReference type="OrthoDB" id="10265668at2759"/>
<name>A0A1V8T7H3_9PEZI</name>
<dbReference type="FunCoup" id="A0A1V8T7H3">
    <property type="interactions" value="566"/>
</dbReference>
<dbReference type="InterPro" id="IPR000426">
    <property type="entry name" value="Proteasome_asu_N"/>
</dbReference>
<dbReference type="Gene3D" id="3.60.20.10">
    <property type="entry name" value="Glutamine Phosphoribosylpyrophosphate, subunit 1, domain 1"/>
    <property type="match status" value="1"/>
</dbReference>
<organism evidence="11 12">
    <name type="scientific">Cryoendolithus antarcticus</name>
    <dbReference type="NCBI Taxonomy" id="1507870"/>
    <lineage>
        <taxon>Eukaryota</taxon>
        <taxon>Fungi</taxon>
        <taxon>Dikarya</taxon>
        <taxon>Ascomycota</taxon>
        <taxon>Pezizomycotina</taxon>
        <taxon>Dothideomycetes</taxon>
        <taxon>Dothideomycetidae</taxon>
        <taxon>Cladosporiales</taxon>
        <taxon>Cladosporiaceae</taxon>
        <taxon>Cryoendolithus</taxon>
    </lineage>
</organism>
<evidence type="ECO:0000256" key="1">
    <source>
        <dbReference type="ARBA" id="ARBA00004123"/>
    </source>
</evidence>
<evidence type="ECO:0000256" key="7">
    <source>
        <dbReference type="ARBA" id="ARBA00038019"/>
    </source>
</evidence>
<dbReference type="Gene3D" id="1.25.40.10">
    <property type="entry name" value="Tetratricopeptide repeat domain"/>
    <property type="match status" value="2"/>
</dbReference>
<comment type="subcellular location">
    <subcellularLocation>
        <location evidence="1">Nucleus</location>
    </subcellularLocation>
</comment>
<accession>A0A1V8T7H3</accession>
<reference evidence="12" key="1">
    <citation type="submission" date="2017-03" db="EMBL/GenBank/DDBJ databases">
        <title>Genomes of endolithic fungi from Antarctica.</title>
        <authorList>
            <person name="Coleine C."/>
            <person name="Masonjones S."/>
            <person name="Stajich J.E."/>
        </authorList>
    </citation>
    <scope>NUCLEOTIDE SEQUENCE [LARGE SCALE GENOMIC DNA]</scope>
    <source>
        <strain evidence="12">CCFEE 5527</strain>
    </source>
</reference>
<gene>
    <name evidence="11" type="ORF">B0A48_07007</name>
</gene>
<comment type="caution">
    <text evidence="11">The sequence shown here is derived from an EMBL/GenBank/DDBJ whole genome shotgun (WGS) entry which is preliminary data.</text>
</comment>
<protein>
    <recommendedName>
        <fullName evidence="10">Proteasome alpha-type subunits domain-containing protein</fullName>
    </recommendedName>
</protein>
<dbReference type="GO" id="GO:0005685">
    <property type="term" value="C:U1 snRNP"/>
    <property type="evidence" value="ECO:0007669"/>
    <property type="project" value="TreeGrafter"/>
</dbReference>
<dbReference type="PROSITE" id="PS00388">
    <property type="entry name" value="PROTEASOME_ALPHA_1"/>
    <property type="match status" value="1"/>
</dbReference>
<dbReference type="InterPro" id="IPR001353">
    <property type="entry name" value="Proteasome_sua/b"/>
</dbReference>